<gene>
    <name evidence="3" type="ORF">HK100_001432</name>
</gene>
<evidence type="ECO:0000313" key="3">
    <source>
        <dbReference type="EMBL" id="KAJ3115186.1"/>
    </source>
</evidence>
<feature type="region of interest" description="Disordered" evidence="1">
    <location>
        <begin position="1"/>
        <end position="36"/>
    </location>
</feature>
<protein>
    <recommendedName>
        <fullName evidence="2">BTB domain-containing protein</fullName>
    </recommendedName>
</protein>
<feature type="non-terminal residue" evidence="3">
    <location>
        <position position="696"/>
    </location>
</feature>
<proteinExistence type="predicted"/>
<accession>A0AAD5SX14</accession>
<dbReference type="PROSITE" id="PS50097">
    <property type="entry name" value="BTB"/>
    <property type="match status" value="1"/>
</dbReference>
<feature type="domain" description="BTB" evidence="2">
    <location>
        <begin position="125"/>
        <end position="193"/>
    </location>
</feature>
<feature type="compositionally biased region" description="Low complexity" evidence="1">
    <location>
        <begin position="376"/>
        <end position="390"/>
    </location>
</feature>
<dbReference type="Pfam" id="PF00651">
    <property type="entry name" value="BTB"/>
    <property type="match status" value="1"/>
</dbReference>
<name>A0AAD5SX14_9FUNG</name>
<dbReference type="EMBL" id="JADGJH010001309">
    <property type="protein sequence ID" value="KAJ3115186.1"/>
    <property type="molecule type" value="Genomic_DNA"/>
</dbReference>
<feature type="compositionally biased region" description="Basic and acidic residues" evidence="1">
    <location>
        <begin position="26"/>
        <end position="35"/>
    </location>
</feature>
<keyword evidence="4" id="KW-1185">Reference proteome</keyword>
<dbReference type="SUPFAM" id="SSF54695">
    <property type="entry name" value="POZ domain"/>
    <property type="match status" value="1"/>
</dbReference>
<feature type="region of interest" description="Disordered" evidence="1">
    <location>
        <begin position="368"/>
        <end position="400"/>
    </location>
</feature>
<reference evidence="3" key="1">
    <citation type="submission" date="2020-05" db="EMBL/GenBank/DDBJ databases">
        <title>Phylogenomic resolution of chytrid fungi.</title>
        <authorList>
            <person name="Stajich J.E."/>
            <person name="Amses K."/>
            <person name="Simmons R."/>
            <person name="Seto K."/>
            <person name="Myers J."/>
            <person name="Bonds A."/>
            <person name="Quandt C.A."/>
            <person name="Barry K."/>
            <person name="Liu P."/>
            <person name="Grigoriev I."/>
            <person name="Longcore J.E."/>
            <person name="James T.Y."/>
        </authorList>
    </citation>
    <scope>NUCLEOTIDE SEQUENCE</scope>
    <source>
        <strain evidence="3">JEL0513</strain>
    </source>
</reference>
<dbReference type="InterPro" id="IPR011333">
    <property type="entry name" value="SKP1/BTB/POZ_sf"/>
</dbReference>
<evidence type="ECO:0000259" key="2">
    <source>
        <dbReference type="PROSITE" id="PS50097"/>
    </source>
</evidence>
<dbReference type="Gene3D" id="3.30.710.10">
    <property type="entry name" value="Potassium Channel Kv1.1, Chain A"/>
    <property type="match status" value="1"/>
</dbReference>
<feature type="compositionally biased region" description="Polar residues" evidence="1">
    <location>
        <begin position="12"/>
        <end position="22"/>
    </location>
</feature>
<dbReference type="SMART" id="SM00225">
    <property type="entry name" value="BTB"/>
    <property type="match status" value="1"/>
</dbReference>
<dbReference type="AlphaFoldDB" id="A0AAD5SX14"/>
<comment type="caution">
    <text evidence="3">The sequence shown here is derived from an EMBL/GenBank/DDBJ whole genome shotgun (WGS) entry which is preliminary data.</text>
</comment>
<dbReference type="InterPro" id="IPR000210">
    <property type="entry name" value="BTB/POZ_dom"/>
</dbReference>
<dbReference type="PANTHER" id="PTHR47369:SF1">
    <property type="entry name" value="BTB_POZ DOMAIN-CONTAINING PROTEIN"/>
    <property type="match status" value="1"/>
</dbReference>
<evidence type="ECO:0000256" key="1">
    <source>
        <dbReference type="SAM" id="MobiDB-lite"/>
    </source>
</evidence>
<sequence length="696" mass="76106">MGSENRPVSIATDGTVSASHTPPATPDKDRPERPKSMAALASLGMTKSNSLTVNGRSPTKDTRRASTMSKLMSSISSSSSPPVPVLPAVLDAKDTVSFSTTTTADRMSVVCTGLHQHGFIEGLFSDITVYILGKAYNLHRLALINNRYFSARMRTDFSDNASSKTTGKLELSIDITDPNISHEALKVVFARIYGHFEDKVTTENLKSLLATAYYFHDTDLCTMCADFIKTIKYTPENSLEYITYSSTFDYGQTSLLLLRHVLIYLCRDGASDQALLDYTFPALDFSWFARIVQSDTFVVPTEYNRFQLIATVLQKRLEQAHFSDMKDTVRTMTSHVLALGRLPPTDATNVALAPLLSVDEESGLEVQYRPPLPKGSASTLASSLTPPTTSNGNSLHVNPADDFQQQSATTTPIYNSNTNSVVFLGRPAALASPNLPQGQPQTRQDFTAAAINLISKSILYAHIPLPLYAKIREENIVPGFVFDRHFRIHHDMIRLVETTPRGIQKLGVAYHYQRKNVVVRDGPPESFFDIVMSPVYAHDLLEMPPFRFGVEFGANSGELLAGGATKPPTPGGGPAHALGRVLRGTVGESLISKGAPYAGSLFSIKIEKAVADNGVNALEISLNRKPGTKEATDCVDTRNEAQFWCRIIAYVHTNSQVTEAYTFESTGVNFLTASSRIGAINPELFKELFVAVNGPE</sequence>
<organism evidence="3 4">
    <name type="scientific">Physocladia obscura</name>
    <dbReference type="NCBI Taxonomy" id="109957"/>
    <lineage>
        <taxon>Eukaryota</taxon>
        <taxon>Fungi</taxon>
        <taxon>Fungi incertae sedis</taxon>
        <taxon>Chytridiomycota</taxon>
        <taxon>Chytridiomycota incertae sedis</taxon>
        <taxon>Chytridiomycetes</taxon>
        <taxon>Chytridiales</taxon>
        <taxon>Chytriomycetaceae</taxon>
        <taxon>Physocladia</taxon>
    </lineage>
</organism>
<evidence type="ECO:0000313" key="4">
    <source>
        <dbReference type="Proteomes" id="UP001211907"/>
    </source>
</evidence>
<dbReference type="Proteomes" id="UP001211907">
    <property type="component" value="Unassembled WGS sequence"/>
</dbReference>
<dbReference type="PANTHER" id="PTHR47369">
    <property type="entry name" value="BTB/POZ DOMAIN-CONTAINING PROTEIN"/>
    <property type="match status" value="1"/>
</dbReference>